<accession>I3D3P6</accession>
<dbReference type="EMBL" id="AEXL02000067">
    <property type="protein sequence ID" value="EIJ66339.1"/>
    <property type="molecule type" value="Genomic_DNA"/>
</dbReference>
<dbReference type="PATRIC" id="fig|859350.6.peg.627"/>
<protein>
    <submittedName>
        <fullName evidence="1">Uncharacterized protein</fullName>
    </submittedName>
</protein>
<evidence type="ECO:0000313" key="2">
    <source>
        <dbReference type="Proteomes" id="UP000003423"/>
    </source>
</evidence>
<gene>
    <name evidence="1" type="ORF">BD31_I1335</name>
</gene>
<dbReference type="RefSeq" id="WP_008298328.1">
    <property type="nucleotide sequence ID" value="NZ_AEXL02000067.1"/>
</dbReference>
<dbReference type="AlphaFoldDB" id="I3D3P6"/>
<reference evidence="1 2" key="1">
    <citation type="journal article" date="2012" name="J. Bacteriol.">
        <title>Genome sequence of "Candidatus Nitrosopumilus salaria" BD31, an ammonia-oxidizing archaeon from the San Francisco Bay estuary.</title>
        <authorList>
            <person name="Mosier A.C."/>
            <person name="Allen E.E."/>
            <person name="Kim M."/>
            <person name="Ferriera S."/>
            <person name="Francis C.A."/>
        </authorList>
    </citation>
    <scope>NUCLEOTIDE SEQUENCE [LARGE SCALE GENOMIC DNA]</scope>
    <source>
        <strain evidence="1 2">BD31</strain>
    </source>
</reference>
<organism evidence="1 2">
    <name type="scientific">Candidatus Nitrosopumilus salarius BD31</name>
    <dbReference type="NCBI Taxonomy" id="859350"/>
    <lineage>
        <taxon>Archaea</taxon>
        <taxon>Nitrososphaerota</taxon>
        <taxon>Nitrososphaeria</taxon>
        <taxon>Nitrosopumilales</taxon>
        <taxon>Nitrosopumilaceae</taxon>
        <taxon>Nitrosopumilus</taxon>
    </lineage>
</organism>
<evidence type="ECO:0000313" key="1">
    <source>
        <dbReference type="EMBL" id="EIJ66339.1"/>
    </source>
</evidence>
<dbReference type="Proteomes" id="UP000003423">
    <property type="component" value="Unassembled WGS sequence"/>
</dbReference>
<keyword evidence="2" id="KW-1185">Reference proteome</keyword>
<comment type="caution">
    <text evidence="1">The sequence shown here is derived from an EMBL/GenBank/DDBJ whole genome shotgun (WGS) entry which is preliminary data.</text>
</comment>
<proteinExistence type="predicted"/>
<sequence length="67" mass="7655">MIISCRGVQKNHHVTSCPFLYDGNWGDLKLIEHEKFHKSLRDGTGFWLGFEISQPFGTMSGRDGKRS</sequence>
<name>I3D3P6_9ARCH</name>